<evidence type="ECO:0000256" key="8">
    <source>
        <dbReference type="HAMAP-Rule" id="MF_00578"/>
    </source>
</evidence>
<gene>
    <name evidence="8 10" type="primary">gshA</name>
    <name evidence="10" type="ORF">PCE31107_01768</name>
</gene>
<evidence type="ECO:0000256" key="2">
    <source>
        <dbReference type="ARBA" id="ARBA00008772"/>
    </source>
</evidence>
<evidence type="ECO:0000256" key="4">
    <source>
        <dbReference type="ARBA" id="ARBA00022684"/>
    </source>
</evidence>
<evidence type="ECO:0000256" key="3">
    <source>
        <dbReference type="ARBA" id="ARBA00022598"/>
    </source>
</evidence>
<evidence type="ECO:0000259" key="9">
    <source>
        <dbReference type="Pfam" id="PF04262"/>
    </source>
</evidence>
<organism evidence="10 11">
    <name type="scientific">Pandoraea cepalis</name>
    <dbReference type="NCBI Taxonomy" id="2508294"/>
    <lineage>
        <taxon>Bacteria</taxon>
        <taxon>Pseudomonadati</taxon>
        <taxon>Pseudomonadota</taxon>
        <taxon>Betaproteobacteria</taxon>
        <taxon>Burkholderiales</taxon>
        <taxon>Burkholderiaceae</taxon>
        <taxon>Pandoraea</taxon>
    </lineage>
</organism>
<keyword evidence="3 8" id="KW-0436">Ligase</keyword>
<dbReference type="AlphaFoldDB" id="A0A5E4U0Y3"/>
<dbReference type="PANTHER" id="PTHR38761:SF1">
    <property type="entry name" value="GLUTAMATE--CYSTEINE LIGASE"/>
    <property type="match status" value="1"/>
</dbReference>
<dbReference type="GO" id="GO:0004357">
    <property type="term" value="F:glutamate-cysteine ligase activity"/>
    <property type="evidence" value="ECO:0007669"/>
    <property type="project" value="UniProtKB-UniRule"/>
</dbReference>
<evidence type="ECO:0000256" key="7">
    <source>
        <dbReference type="ARBA" id="ARBA00048819"/>
    </source>
</evidence>
<dbReference type="Gene3D" id="3.30.590.20">
    <property type="match status" value="1"/>
</dbReference>
<sequence length="604" mass="67203">MLERQCGIRAGGLRQALRLRCRAEVASGALWRFQLCSGQIHAVPKHRASPEGWKLEKQNRQHEHTAHTGPHAAHAPLDRRLALIMQPDHLALLGEGLSGIERETLRVEDNGALALTPHPRALGSALTNEEITTDYSESLLEFITPPQRDAADVIARLDEIHQFAYRKLGTELLWSDSMPPALPPEAVIPIADYGTSHIGKLKHVYRRGLALRYGKPMQCIAGIHYNFSLAEPLWTLLREHEGATQSARDYQSARYVALIRNFRRYSWLLMYLFGASPVLHAEFLRGREHGLDAFDEGTLGLPYATSLRMSDLGYQNSAQSEVSPCYDCLPSYIDALTQAVSQPHPAYEALGTQRDGEWIQLSTNLLQIENEFYATIRPKRVTYSGERPVQALARRGVQYVEVRCIDIDPFQPVGIDVDTARFIDAFLLFCALDDSPSCSDAENRENRDNFAHVVKEGRKPGLVLHRGGEAITLFDWAETLLDRIDRTAAAFDLQRGGAHYAHTMALQRAKVQDVSLTPSARVMAALEPLRGTSGGAFQAFALAQSQRHAQTLRDMPLDARVVEHFETLARKSLDAQAELERTQVGDFDAFVADYLAGTLGAATA</sequence>
<proteinExistence type="inferred from homology"/>
<dbReference type="UniPathway" id="UPA00142">
    <property type="reaction ID" value="UER00209"/>
</dbReference>
<evidence type="ECO:0000256" key="1">
    <source>
        <dbReference type="ARBA" id="ARBA00005006"/>
    </source>
</evidence>
<dbReference type="PANTHER" id="PTHR38761">
    <property type="entry name" value="GLUTAMATE--CYSTEINE LIGASE"/>
    <property type="match status" value="1"/>
</dbReference>
<dbReference type="InterPro" id="IPR007370">
    <property type="entry name" value="Glu_cys_ligase"/>
</dbReference>
<feature type="domain" description="Glutamate--cysteine ligase" evidence="9">
    <location>
        <begin position="83"/>
        <end position="453"/>
    </location>
</feature>
<dbReference type="Proteomes" id="UP000396788">
    <property type="component" value="Unassembled WGS sequence"/>
</dbReference>
<dbReference type="GO" id="GO:0005829">
    <property type="term" value="C:cytosol"/>
    <property type="evidence" value="ECO:0007669"/>
    <property type="project" value="TreeGrafter"/>
</dbReference>
<reference evidence="10 11" key="1">
    <citation type="submission" date="2019-08" db="EMBL/GenBank/DDBJ databases">
        <authorList>
            <person name="Peeters C."/>
        </authorList>
    </citation>
    <scope>NUCLEOTIDE SEQUENCE [LARGE SCALE GENOMIC DNA]</scope>
    <source>
        <strain evidence="10 11">LMG 31107</strain>
    </source>
</reference>
<comment type="similarity">
    <text evidence="2 8">Belongs to the glutamate--cysteine ligase type 1 family. Type 1 subfamily.</text>
</comment>
<dbReference type="NCBIfam" id="TIGR01434">
    <property type="entry name" value="glu_cys_ligase"/>
    <property type="match status" value="1"/>
</dbReference>
<dbReference type="SUPFAM" id="SSF55931">
    <property type="entry name" value="Glutamine synthetase/guanido kinase"/>
    <property type="match status" value="1"/>
</dbReference>
<keyword evidence="4 8" id="KW-0317">Glutathione biosynthesis</keyword>
<dbReference type="HAMAP" id="MF_00578">
    <property type="entry name" value="Glu_cys_ligase"/>
    <property type="match status" value="1"/>
</dbReference>
<dbReference type="InterPro" id="IPR006334">
    <property type="entry name" value="Glut_cys_ligase"/>
</dbReference>
<evidence type="ECO:0000313" key="10">
    <source>
        <dbReference type="EMBL" id="VVD93745.1"/>
    </source>
</evidence>
<dbReference type="Pfam" id="PF04262">
    <property type="entry name" value="Glu_cys_ligase"/>
    <property type="match status" value="1"/>
</dbReference>
<dbReference type="InterPro" id="IPR014746">
    <property type="entry name" value="Gln_synth/guanido_kin_cat_dom"/>
</dbReference>
<comment type="catalytic activity">
    <reaction evidence="7 8">
        <text>L-cysteine + L-glutamate + ATP = gamma-L-glutamyl-L-cysteine + ADP + phosphate + H(+)</text>
        <dbReference type="Rhea" id="RHEA:13285"/>
        <dbReference type="ChEBI" id="CHEBI:15378"/>
        <dbReference type="ChEBI" id="CHEBI:29985"/>
        <dbReference type="ChEBI" id="CHEBI:30616"/>
        <dbReference type="ChEBI" id="CHEBI:35235"/>
        <dbReference type="ChEBI" id="CHEBI:43474"/>
        <dbReference type="ChEBI" id="CHEBI:58173"/>
        <dbReference type="ChEBI" id="CHEBI:456216"/>
        <dbReference type="EC" id="6.3.2.2"/>
    </reaction>
</comment>
<evidence type="ECO:0000256" key="5">
    <source>
        <dbReference type="ARBA" id="ARBA00022741"/>
    </source>
</evidence>
<keyword evidence="5 8" id="KW-0547">Nucleotide-binding</keyword>
<dbReference type="EMBL" id="CABPRY010000003">
    <property type="protein sequence ID" value="VVD93745.1"/>
    <property type="molecule type" value="Genomic_DNA"/>
</dbReference>
<name>A0A5E4U0Y3_9BURK</name>
<dbReference type="GO" id="GO:0046872">
    <property type="term" value="F:metal ion binding"/>
    <property type="evidence" value="ECO:0007669"/>
    <property type="project" value="TreeGrafter"/>
</dbReference>
<comment type="pathway">
    <text evidence="1 8">Sulfur metabolism; glutathione biosynthesis; glutathione from L-cysteine and L-glutamate: step 1/2.</text>
</comment>
<evidence type="ECO:0000313" key="11">
    <source>
        <dbReference type="Proteomes" id="UP000396788"/>
    </source>
</evidence>
<protein>
    <recommendedName>
        <fullName evidence="8">Glutamate--cysteine ligase</fullName>
        <ecNumber evidence="8">6.3.2.2</ecNumber>
    </recommendedName>
    <alternativeName>
        <fullName evidence="8">Gamma-ECS</fullName>
        <shortName evidence="8">GCS</shortName>
    </alternativeName>
    <alternativeName>
        <fullName evidence="8">Gamma-glutamylcysteine synthetase</fullName>
    </alternativeName>
</protein>
<dbReference type="GO" id="GO:0005524">
    <property type="term" value="F:ATP binding"/>
    <property type="evidence" value="ECO:0007669"/>
    <property type="project" value="UniProtKB-KW"/>
</dbReference>
<dbReference type="EC" id="6.3.2.2" evidence="8"/>
<evidence type="ECO:0000256" key="6">
    <source>
        <dbReference type="ARBA" id="ARBA00022840"/>
    </source>
</evidence>
<dbReference type="GO" id="GO:0006750">
    <property type="term" value="P:glutathione biosynthetic process"/>
    <property type="evidence" value="ECO:0007669"/>
    <property type="project" value="UniProtKB-UniRule"/>
</dbReference>
<accession>A0A5E4U0Y3</accession>
<keyword evidence="6 8" id="KW-0067">ATP-binding</keyword>